<gene>
    <name evidence="1" type="ORF">ETP1_010</name>
</gene>
<protein>
    <submittedName>
        <fullName evidence="1">Uncharacterized protein</fullName>
    </submittedName>
</protein>
<evidence type="ECO:0000313" key="2">
    <source>
        <dbReference type="Proteomes" id="UP000501729"/>
    </source>
</evidence>
<evidence type="ECO:0000313" key="1">
    <source>
        <dbReference type="EMBL" id="QBP07011.1"/>
    </source>
</evidence>
<dbReference type="Proteomes" id="UP000501729">
    <property type="component" value="Segment"/>
</dbReference>
<sequence length="113" mass="13152">MLNKLLEIRDRLNARDVLTERTICTELRRTYGVEPKDLEVIHSIAMTWPKCADRLYIVPASPEAVLVQSSISRMLLARDAYSEDNCHNAWYNNGRADLRRELLDYLIEELSDD</sequence>
<organism evidence="1 2">
    <name type="scientific">Edwardsiella phage ETP-1</name>
    <dbReference type="NCBI Taxonomy" id="2544920"/>
    <lineage>
        <taxon>Viruses</taxon>
        <taxon>Duplodnaviria</taxon>
        <taxon>Heunggongvirae</taxon>
        <taxon>Uroviricota</taxon>
        <taxon>Caudoviricetes</taxon>
        <taxon>Kafunavirus</taxon>
        <taxon>Kafunavirus KF1</taxon>
    </lineage>
</organism>
<proteinExistence type="predicted"/>
<accession>A0A6G5P4B0</accession>
<reference evidence="1 2" key="1">
    <citation type="submission" date="2019-02" db="EMBL/GenBank/DDBJ databases">
        <title>Genome sequence of multidrug-resistant Edwardsiella tarda isolate infecting lytic phage ETP-1.</title>
        <authorList>
            <person name="Nikapitiya C."/>
            <person name="Senevirathne A."/>
            <person name="De Zoysa M."/>
            <person name="Lee J."/>
        </authorList>
    </citation>
    <scope>NUCLEOTIDE SEQUENCE [LARGE SCALE GENOMIC DNA]</scope>
</reference>
<name>A0A6G5P4B0_9CAUD</name>
<dbReference type="EMBL" id="MK574011">
    <property type="protein sequence ID" value="QBP07011.1"/>
    <property type="molecule type" value="Genomic_DNA"/>
</dbReference>